<feature type="transmembrane region" description="Helical" evidence="10">
    <location>
        <begin position="945"/>
        <end position="965"/>
    </location>
</feature>
<evidence type="ECO:0000256" key="8">
    <source>
        <dbReference type="SAM" id="Coils"/>
    </source>
</evidence>
<comment type="subcellular location">
    <subcellularLocation>
        <location evidence="1">Membrane</location>
        <topology evidence="1">Multi-pass membrane protein</topology>
    </subcellularLocation>
</comment>
<evidence type="ECO:0000259" key="12">
    <source>
        <dbReference type="Pfam" id="PF18139"/>
    </source>
</evidence>
<evidence type="ECO:0000256" key="4">
    <source>
        <dbReference type="ARBA" id="ARBA00022989"/>
    </source>
</evidence>
<feature type="transmembrane region" description="Helical" evidence="10">
    <location>
        <begin position="1021"/>
        <end position="1040"/>
    </location>
</feature>
<evidence type="ECO:0000256" key="5">
    <source>
        <dbReference type="ARBA" id="ARBA00023065"/>
    </source>
</evidence>
<feature type="transmembrane region" description="Helical" evidence="10">
    <location>
        <begin position="1162"/>
        <end position="1188"/>
    </location>
</feature>
<feature type="compositionally biased region" description="Low complexity" evidence="9">
    <location>
        <begin position="1316"/>
        <end position="1325"/>
    </location>
</feature>
<keyword evidence="3 10" id="KW-0812">Transmembrane</keyword>
<evidence type="ECO:0000256" key="2">
    <source>
        <dbReference type="ARBA" id="ARBA00022448"/>
    </source>
</evidence>
<evidence type="ECO:0000256" key="3">
    <source>
        <dbReference type="ARBA" id="ARBA00022692"/>
    </source>
</evidence>
<keyword evidence="4 10" id="KW-1133">Transmembrane helix</keyword>
<dbReference type="EMBL" id="CAJOAY010002991">
    <property type="protein sequence ID" value="CAF3994472.1"/>
    <property type="molecule type" value="Genomic_DNA"/>
</dbReference>
<dbReference type="InterPro" id="IPR050927">
    <property type="entry name" value="TRPM"/>
</dbReference>
<feature type="transmembrane region" description="Helical" evidence="10">
    <location>
        <begin position="1060"/>
        <end position="1082"/>
    </location>
</feature>
<dbReference type="InterPro" id="IPR005821">
    <property type="entry name" value="Ion_trans_dom"/>
</dbReference>
<keyword evidence="2" id="KW-0813">Transport</keyword>
<feature type="domain" description="TRPM-like" evidence="13">
    <location>
        <begin position="651"/>
        <end position="841"/>
    </location>
</feature>
<evidence type="ECO:0000313" key="15">
    <source>
        <dbReference type="Proteomes" id="UP000663881"/>
    </source>
</evidence>
<feature type="domain" description="Ion transport" evidence="11">
    <location>
        <begin position="954"/>
        <end position="1202"/>
    </location>
</feature>
<name>A0A819NGF2_9BILA</name>
<dbReference type="Proteomes" id="UP000663881">
    <property type="component" value="Unassembled WGS sequence"/>
</dbReference>
<reference evidence="14" key="1">
    <citation type="submission" date="2021-02" db="EMBL/GenBank/DDBJ databases">
        <authorList>
            <person name="Nowell W R."/>
        </authorList>
    </citation>
    <scope>NUCLEOTIDE SEQUENCE</scope>
</reference>
<keyword evidence="6 10" id="KW-0472">Membrane</keyword>
<feature type="domain" description="TRPM SLOG" evidence="12">
    <location>
        <begin position="122"/>
        <end position="356"/>
    </location>
</feature>
<dbReference type="Pfam" id="PF18139">
    <property type="entry name" value="LSDAT_euk"/>
    <property type="match status" value="1"/>
</dbReference>
<proteinExistence type="predicted"/>
<protein>
    <submittedName>
        <fullName evidence="14">Uncharacterized protein</fullName>
    </submittedName>
</protein>
<organism evidence="14 15">
    <name type="scientific">Adineta steineri</name>
    <dbReference type="NCBI Taxonomy" id="433720"/>
    <lineage>
        <taxon>Eukaryota</taxon>
        <taxon>Metazoa</taxon>
        <taxon>Spiralia</taxon>
        <taxon>Gnathifera</taxon>
        <taxon>Rotifera</taxon>
        <taxon>Eurotatoria</taxon>
        <taxon>Bdelloidea</taxon>
        <taxon>Adinetida</taxon>
        <taxon>Adinetidae</taxon>
        <taxon>Adineta</taxon>
    </lineage>
</organism>
<evidence type="ECO:0000313" key="14">
    <source>
        <dbReference type="EMBL" id="CAF3994472.1"/>
    </source>
</evidence>
<dbReference type="InterPro" id="IPR041491">
    <property type="entry name" value="TRPM_SLOG"/>
</dbReference>
<evidence type="ECO:0000256" key="6">
    <source>
        <dbReference type="ARBA" id="ARBA00023136"/>
    </source>
</evidence>
<evidence type="ECO:0000259" key="11">
    <source>
        <dbReference type="Pfam" id="PF00520"/>
    </source>
</evidence>
<feature type="region of interest" description="Disordered" evidence="9">
    <location>
        <begin position="1300"/>
        <end position="1325"/>
    </location>
</feature>
<feature type="transmembrane region" description="Helical" evidence="10">
    <location>
        <begin position="868"/>
        <end position="887"/>
    </location>
</feature>
<evidence type="ECO:0000256" key="1">
    <source>
        <dbReference type="ARBA" id="ARBA00004141"/>
    </source>
</evidence>
<sequence length="1387" mass="160791">MSKNPPRKLDPMNKEKSTNVFNELNIRYRVCFKFGRKESEVGKDVCVCNNSRRSREETEKVCGFCNKPRSDHDKEEDICVCNKRRGSHKDKSYSDTEDVVWAMERNTKEITKPEHGILPNGALFLRLALDTPVAKVEKLLSEVWEISKPRLIMSVIGGAKYFTLSDRLESNFMNGIIEVALKSDTWLITNGYNVGIVQLVGQAINKVKFTKLDKHITAIGLCKWGSIKDVETITKQYKGNSQKESEKSDKMRDGGIEKKRESGEHDLEMNHSHYLMLDDGSFRFYSTEDYRTQLCVHLAKLHHETDFPLPVVTIVVEGGRDTIRNIYYDLRDNIPVIIIDGSGRVADFFKLWLLYTKEFDEASKHAQYPYEIGEIDKATPVKAFSATTDDTTSSKAGTHTYFEVQLDASRNTLKGMFESYDERLRKDLQFLLSRNDPSKGKKSNDTSNNNSKDPESIRFNKMVQQVMYCLQPAVRSSIAVFNLNSDDNLSETIFRTVCKSRQKYFERKESDENETMERSLRKSKPQPTPYVKQHHADSRHDVNRRDQNAQRSQLLQLAMDWDCINVAKELILQNSLDNILNKEEAFVNALTKDLPEFAYEFLKLDINPREIFFEGDPRFDPNNQYRKFLECLYNDDAVNSDDTQLSAFIQSDDAVRKQIHTTDDLNDVLATLIGDYMHKLYFDSNKDVSEYRESWGLTEQNIDQNIEQNQMNAQNPDHHVKPNKEIVFDTIMRDLFIWAILMNHTEMAQVFLSHMKYRICAALIATKILKQYFQRAPYGDLKDSYEKNAQYFEEYAISCIKQCEKNDTDQACEIVLQRIELYGNVTCLQIAADAKDKLFIATPCCVQAMNNIWYKNIHHEHSNKRNELAMVIGVFSLGLLAPFFVNYRDPPKIVNNEKPKRSLQSYGIDYADPYPSGSRRYTKYPPVNNYIQRLKNFHQALHIKYCYHCLNYCFFLLLFSYVLLFNFQPPTSSIPSIHWTEILTIILVSTMLIEEIHYFVSQDSITLSGKFECYFRDLFKIMTLIGFVLFYIGLILRFTHADDENEFVAARVIWAIDVELWWLRSLAFIIVIPSLGPHLVAIGKMLKDLLFFMCIIAIVMTGYGVASRSMVYYSNPTLFNDTTTDTSFDGRSIFRQIIYPVYYLMYGQMGNELTDLDTYPDAAWSIATQVLLAIHMLFVNILLTNLLIAMFSKRFDQVYDDTKNIWHSQQYLFTREYYTRSPFLPPISLGYDIYHLCRIVFFAIRRVCFKKSADGKAKVFKMIPINKDRIRIWHKFESASTHEYAHVQAKSLLSISTVSTSGSDSTSNENKDDTTDNANDSNNLNGDIRLVQHDLAKVNQSIDELKTQMEIQIETQTETQRKVNQSINELKTQMQILIDATRRKNKT</sequence>
<feature type="coiled-coil region" evidence="8">
    <location>
        <begin position="1328"/>
        <end position="1355"/>
    </location>
</feature>
<dbReference type="PANTHER" id="PTHR13800">
    <property type="entry name" value="TRANSIENT RECEPTOR POTENTIAL CATION CHANNEL, SUBFAMILY M, MEMBER 6"/>
    <property type="match status" value="1"/>
</dbReference>
<feature type="region of interest" description="Disordered" evidence="9">
    <location>
        <begin position="434"/>
        <end position="456"/>
    </location>
</feature>
<feature type="compositionally biased region" description="Basic and acidic residues" evidence="9">
    <location>
        <begin position="507"/>
        <end position="520"/>
    </location>
</feature>
<feature type="compositionally biased region" description="Basic and acidic residues" evidence="9">
    <location>
        <begin position="534"/>
        <end position="548"/>
    </location>
</feature>
<gene>
    <name evidence="14" type="ORF">OKA104_LOCUS29409</name>
</gene>
<dbReference type="GO" id="GO:0030001">
    <property type="term" value="P:metal ion transport"/>
    <property type="evidence" value="ECO:0007669"/>
    <property type="project" value="TreeGrafter"/>
</dbReference>
<feature type="transmembrane region" description="Helical" evidence="10">
    <location>
        <begin position="1089"/>
        <end position="1106"/>
    </location>
</feature>
<dbReference type="GO" id="GO:0005261">
    <property type="term" value="F:monoatomic cation channel activity"/>
    <property type="evidence" value="ECO:0007669"/>
    <property type="project" value="TreeGrafter"/>
</dbReference>
<keyword evidence="8" id="KW-0175">Coiled coil</keyword>
<dbReference type="Pfam" id="PF25508">
    <property type="entry name" value="TRPM2"/>
    <property type="match status" value="1"/>
</dbReference>
<accession>A0A819NGF2</accession>
<keyword evidence="5" id="KW-0406">Ion transport</keyword>
<evidence type="ECO:0000256" key="7">
    <source>
        <dbReference type="ARBA" id="ARBA00023303"/>
    </source>
</evidence>
<dbReference type="GO" id="GO:0005886">
    <property type="term" value="C:plasma membrane"/>
    <property type="evidence" value="ECO:0007669"/>
    <property type="project" value="TreeGrafter"/>
</dbReference>
<dbReference type="Pfam" id="PF00520">
    <property type="entry name" value="Ion_trans"/>
    <property type="match status" value="1"/>
</dbReference>
<evidence type="ECO:0000259" key="13">
    <source>
        <dbReference type="Pfam" id="PF25508"/>
    </source>
</evidence>
<feature type="region of interest" description="Disordered" evidence="9">
    <location>
        <begin position="507"/>
        <end position="548"/>
    </location>
</feature>
<keyword evidence="7" id="KW-0407">Ion channel</keyword>
<dbReference type="PANTHER" id="PTHR13800:SF1">
    <property type="entry name" value="TRANSIENT RECEPTOR POTENTIAL CATION CHANNEL TRPM"/>
    <property type="match status" value="1"/>
</dbReference>
<comment type="caution">
    <text evidence="14">The sequence shown here is derived from an EMBL/GenBank/DDBJ whole genome shotgun (WGS) entry which is preliminary data.</text>
</comment>
<dbReference type="InterPro" id="IPR057366">
    <property type="entry name" value="TRPM-like"/>
</dbReference>
<evidence type="ECO:0000256" key="10">
    <source>
        <dbReference type="SAM" id="Phobius"/>
    </source>
</evidence>
<evidence type="ECO:0000256" key="9">
    <source>
        <dbReference type="SAM" id="MobiDB-lite"/>
    </source>
</evidence>
<feature type="transmembrane region" description="Helical" evidence="10">
    <location>
        <begin position="977"/>
        <end position="1000"/>
    </location>
</feature>